<keyword evidence="3" id="KW-1185">Reference proteome</keyword>
<dbReference type="AlphaFoldDB" id="A0A2H3P629"/>
<feature type="compositionally biased region" description="Polar residues" evidence="1">
    <location>
        <begin position="7"/>
        <end position="20"/>
    </location>
</feature>
<protein>
    <submittedName>
        <fullName evidence="2">Uncharacterized protein</fullName>
    </submittedName>
</protein>
<reference evidence="2 3" key="1">
    <citation type="submission" date="2017-10" db="EMBL/GenBank/DDBJ databases">
        <title>Draft genome of Longimonas halophila.</title>
        <authorList>
            <person name="Goh K.M."/>
            <person name="Shamsir M.S."/>
            <person name="Lim S.W."/>
        </authorList>
    </citation>
    <scope>NUCLEOTIDE SEQUENCE [LARGE SCALE GENOMIC DNA]</scope>
    <source>
        <strain evidence="2 3">KCTC 42399</strain>
    </source>
</reference>
<evidence type="ECO:0000313" key="3">
    <source>
        <dbReference type="Proteomes" id="UP000221024"/>
    </source>
</evidence>
<evidence type="ECO:0000256" key="1">
    <source>
        <dbReference type="SAM" id="MobiDB-lite"/>
    </source>
</evidence>
<gene>
    <name evidence="2" type="ORF">CRI93_10485</name>
</gene>
<accession>A0A2H3P629</accession>
<name>A0A2H3P629_9BACT</name>
<proteinExistence type="predicted"/>
<sequence>MVLISPTPKNSARNRNSGVSARNEGVGLVDAAAGDVAALESDIRRKGAVGGQESMQNGRAMRISKHRPLHCCSHHQIGCVDIGKRVLYVPPSISWREQVQTHRCAMHKDRSVLRTALLRDVGSAFMHKCLQVEPRPTVVRCAVRSVLFPQPLAPMLRFLFYLPSACGIVLCVGMMTVSAPVQAQSIPEGASAADAATPEAAEVLTAVDALFDAMRARDGDAARAVLHPDARMTVVRAGADSTLPAIQTIDGFVEAVSSGTTPWHEPYFDPEVQIDGALAHVWMFFQFYDGDTFSHCGHNSIQLIHNGTAWRIALIAYTHRTAGCERE</sequence>
<dbReference type="SUPFAM" id="SSF54427">
    <property type="entry name" value="NTF2-like"/>
    <property type="match status" value="1"/>
</dbReference>
<organism evidence="2 3">
    <name type="scientific">Longimonas halophila</name>
    <dbReference type="NCBI Taxonomy" id="1469170"/>
    <lineage>
        <taxon>Bacteria</taxon>
        <taxon>Pseudomonadati</taxon>
        <taxon>Rhodothermota</taxon>
        <taxon>Rhodothermia</taxon>
        <taxon>Rhodothermales</taxon>
        <taxon>Salisaetaceae</taxon>
        <taxon>Longimonas</taxon>
    </lineage>
</organism>
<comment type="caution">
    <text evidence="2">The sequence shown here is derived from an EMBL/GenBank/DDBJ whole genome shotgun (WGS) entry which is preliminary data.</text>
</comment>
<dbReference type="EMBL" id="PDEP01000009">
    <property type="protein sequence ID" value="PEN06302.1"/>
    <property type="molecule type" value="Genomic_DNA"/>
</dbReference>
<dbReference type="Proteomes" id="UP000221024">
    <property type="component" value="Unassembled WGS sequence"/>
</dbReference>
<evidence type="ECO:0000313" key="2">
    <source>
        <dbReference type="EMBL" id="PEN06302.1"/>
    </source>
</evidence>
<dbReference type="OrthoDB" id="117186at2"/>
<feature type="region of interest" description="Disordered" evidence="1">
    <location>
        <begin position="1"/>
        <end position="20"/>
    </location>
</feature>
<dbReference type="Gene3D" id="3.10.450.50">
    <property type="match status" value="1"/>
</dbReference>
<dbReference type="InterPro" id="IPR032710">
    <property type="entry name" value="NTF2-like_dom_sf"/>
</dbReference>